<feature type="transmembrane region" description="Helical" evidence="6">
    <location>
        <begin position="301"/>
        <end position="325"/>
    </location>
</feature>
<evidence type="ECO:0008006" key="9">
    <source>
        <dbReference type="Google" id="ProtNLM"/>
    </source>
</evidence>
<evidence type="ECO:0000256" key="5">
    <source>
        <dbReference type="ARBA" id="ARBA00023136"/>
    </source>
</evidence>
<protein>
    <recommendedName>
        <fullName evidence="9">Polysaccharide biosynthesis protein C-terminal domain-containing protein</fullName>
    </recommendedName>
</protein>
<feature type="transmembrane region" description="Helical" evidence="6">
    <location>
        <begin position="392"/>
        <end position="413"/>
    </location>
</feature>
<feature type="transmembrane region" description="Helical" evidence="6">
    <location>
        <begin position="126"/>
        <end position="147"/>
    </location>
</feature>
<organism evidence="7 8">
    <name type="scientific">Candidatus Amesbacteria bacterium RIFCSPLOWO2_01_FULL_48_25</name>
    <dbReference type="NCBI Taxonomy" id="1797259"/>
    <lineage>
        <taxon>Bacteria</taxon>
        <taxon>Candidatus Amesiibacteriota</taxon>
    </lineage>
</organism>
<dbReference type="Pfam" id="PF13440">
    <property type="entry name" value="Polysacc_synt_3"/>
    <property type="match status" value="1"/>
</dbReference>
<reference evidence="7 8" key="1">
    <citation type="journal article" date="2016" name="Nat. Commun.">
        <title>Thousands of microbial genomes shed light on interconnected biogeochemical processes in an aquifer system.</title>
        <authorList>
            <person name="Anantharaman K."/>
            <person name="Brown C.T."/>
            <person name="Hug L.A."/>
            <person name="Sharon I."/>
            <person name="Castelle C.J."/>
            <person name="Probst A.J."/>
            <person name="Thomas B.C."/>
            <person name="Singh A."/>
            <person name="Wilkins M.J."/>
            <person name="Karaoz U."/>
            <person name="Brodie E.L."/>
            <person name="Williams K.H."/>
            <person name="Hubbard S.S."/>
            <person name="Banfield J.F."/>
        </authorList>
    </citation>
    <scope>NUCLEOTIDE SEQUENCE [LARGE SCALE GENOMIC DNA]</scope>
</reference>
<name>A0A1F4ZB63_9BACT</name>
<feature type="transmembrane region" description="Helical" evidence="6">
    <location>
        <begin position="12"/>
        <end position="37"/>
    </location>
</feature>
<feature type="transmembrane region" description="Helical" evidence="6">
    <location>
        <begin position="337"/>
        <end position="354"/>
    </location>
</feature>
<evidence type="ECO:0000256" key="6">
    <source>
        <dbReference type="SAM" id="Phobius"/>
    </source>
</evidence>
<dbReference type="STRING" id="1797259.A2989_02410"/>
<evidence type="ECO:0000256" key="1">
    <source>
        <dbReference type="ARBA" id="ARBA00004651"/>
    </source>
</evidence>
<dbReference type="InterPro" id="IPR050833">
    <property type="entry name" value="Poly_Biosynth_Transport"/>
</dbReference>
<keyword evidence="2" id="KW-1003">Cell membrane</keyword>
<dbReference type="Proteomes" id="UP000177080">
    <property type="component" value="Unassembled WGS sequence"/>
</dbReference>
<keyword evidence="3 6" id="KW-0812">Transmembrane</keyword>
<comment type="subcellular location">
    <subcellularLocation>
        <location evidence="1">Cell membrane</location>
        <topology evidence="1">Multi-pass membrane protein</topology>
    </subcellularLocation>
</comment>
<sequence>MFKKITSIAQTHTFKSSIITSLSTFLTAGLGAVFYLFVAKALGVKEYGLFSLSLTFFTIGVTVGDVGMGQSLIKFVGASVDTNYYYPYAKLALFVKLFLGLIMAVAAWTLAFPIANFFRHPEISPLLPVIGIAIPLQLLLFLALVILQGQQRFLLWGGIQVGSNLIRLLILGVIILAFTMSSRNVLLGFTLAIFLAAVVSWARLDYRFIFSKISSQHIKDFFDFSKWTAAFMALSSLVSRLDIFLLAKWSGDLSQVGVYSLGVTMASFLPQLGGALGAVTSPKFAGFQDAASASRYLKKSTLFVILTAVGVALIMIPAALLVVWFTGRDFQASFSPFLILLASFTIFLFTNPLRDCLLYYYRRPDFFWWLNLGQGTVLIVASFFLIPTYGVAGAAFSVLISHIFTLFTSIWFFKKVS</sequence>
<feature type="transmembrane region" description="Helical" evidence="6">
    <location>
        <begin position="93"/>
        <end position="114"/>
    </location>
</feature>
<feature type="transmembrane region" description="Helical" evidence="6">
    <location>
        <begin position="49"/>
        <end position="73"/>
    </location>
</feature>
<feature type="transmembrane region" description="Helical" evidence="6">
    <location>
        <begin position="154"/>
        <end position="179"/>
    </location>
</feature>
<dbReference type="PANTHER" id="PTHR30250">
    <property type="entry name" value="PST FAMILY PREDICTED COLANIC ACID TRANSPORTER"/>
    <property type="match status" value="1"/>
</dbReference>
<evidence type="ECO:0000313" key="7">
    <source>
        <dbReference type="EMBL" id="OGD03458.1"/>
    </source>
</evidence>
<keyword evidence="4 6" id="KW-1133">Transmembrane helix</keyword>
<evidence type="ECO:0000313" key="8">
    <source>
        <dbReference type="Proteomes" id="UP000177080"/>
    </source>
</evidence>
<evidence type="ECO:0000256" key="2">
    <source>
        <dbReference type="ARBA" id="ARBA00022475"/>
    </source>
</evidence>
<evidence type="ECO:0000256" key="4">
    <source>
        <dbReference type="ARBA" id="ARBA00022989"/>
    </source>
</evidence>
<feature type="transmembrane region" description="Helical" evidence="6">
    <location>
        <begin position="185"/>
        <end position="206"/>
    </location>
</feature>
<dbReference type="AlphaFoldDB" id="A0A1F4ZB63"/>
<dbReference type="EMBL" id="MEXN01000006">
    <property type="protein sequence ID" value="OGD03458.1"/>
    <property type="molecule type" value="Genomic_DNA"/>
</dbReference>
<feature type="transmembrane region" description="Helical" evidence="6">
    <location>
        <begin position="366"/>
        <end position="386"/>
    </location>
</feature>
<proteinExistence type="predicted"/>
<dbReference type="GO" id="GO:0005886">
    <property type="term" value="C:plasma membrane"/>
    <property type="evidence" value="ECO:0007669"/>
    <property type="project" value="UniProtKB-SubCell"/>
</dbReference>
<accession>A0A1F4ZB63</accession>
<gene>
    <name evidence="7" type="ORF">A2989_02410</name>
</gene>
<keyword evidence="5 6" id="KW-0472">Membrane</keyword>
<comment type="caution">
    <text evidence="7">The sequence shown here is derived from an EMBL/GenBank/DDBJ whole genome shotgun (WGS) entry which is preliminary data.</text>
</comment>
<evidence type="ECO:0000256" key="3">
    <source>
        <dbReference type="ARBA" id="ARBA00022692"/>
    </source>
</evidence>
<dbReference type="PANTHER" id="PTHR30250:SF26">
    <property type="entry name" value="PSMA PROTEIN"/>
    <property type="match status" value="1"/>
</dbReference>